<gene>
    <name evidence="2" type="ORF">MIMGU_mgv1a024061mg</name>
</gene>
<evidence type="ECO:0000313" key="2">
    <source>
        <dbReference type="EMBL" id="EYU38680.1"/>
    </source>
</evidence>
<reference evidence="2 3" key="1">
    <citation type="journal article" date="2013" name="Proc. Natl. Acad. Sci. U.S.A.">
        <title>Fine-scale variation in meiotic recombination in Mimulus inferred from population shotgun sequencing.</title>
        <authorList>
            <person name="Hellsten U."/>
            <person name="Wright K.M."/>
            <person name="Jenkins J."/>
            <person name="Shu S."/>
            <person name="Yuan Y."/>
            <person name="Wessler S.R."/>
            <person name="Schmutz J."/>
            <person name="Willis J.H."/>
            <person name="Rokhsar D.S."/>
        </authorList>
    </citation>
    <scope>NUCLEOTIDE SEQUENCE [LARGE SCALE GENOMIC DNA]</scope>
    <source>
        <strain evidence="3">cv. DUN x IM62</strain>
    </source>
</reference>
<dbReference type="PhylomeDB" id="A0A022RIE3"/>
<dbReference type="OrthoDB" id="1700296at2759"/>
<dbReference type="OMA" id="IRALNWM"/>
<dbReference type="eggNOG" id="ENOG502S4FH">
    <property type="taxonomic scope" value="Eukaryota"/>
</dbReference>
<keyword evidence="3" id="KW-1185">Reference proteome</keyword>
<evidence type="ECO:0000313" key="3">
    <source>
        <dbReference type="Proteomes" id="UP000030748"/>
    </source>
</evidence>
<sequence>MDDVVVSMPPPFQNHPLLHRRNSISKLTIIPHQNSSSTTTSTTSPSSSSSSPPDDLEALIKPTSQNYTSLRDLLPSVAVNSPRPNSGYQTPGSDICIRNRLVKQAAWAYLQPMSTSPGSAGGNLFNRLCPPVAAFFDFVGQNLIRALNWMLRVIRIRGSTR</sequence>
<accession>A0A022RIE3</accession>
<dbReference type="PANTHER" id="PTHR34569">
    <property type="entry name" value="EXPRESSED PROTEIN"/>
    <property type="match status" value="1"/>
</dbReference>
<proteinExistence type="predicted"/>
<dbReference type="AlphaFoldDB" id="A0A022RIE3"/>
<feature type="region of interest" description="Disordered" evidence="1">
    <location>
        <begin position="29"/>
        <end position="62"/>
    </location>
</feature>
<dbReference type="Proteomes" id="UP000030748">
    <property type="component" value="Unassembled WGS sequence"/>
</dbReference>
<feature type="compositionally biased region" description="Low complexity" evidence="1">
    <location>
        <begin position="35"/>
        <end position="53"/>
    </location>
</feature>
<name>A0A022RIE3_ERYGU</name>
<organism evidence="2 3">
    <name type="scientific">Erythranthe guttata</name>
    <name type="common">Yellow monkey flower</name>
    <name type="synonym">Mimulus guttatus</name>
    <dbReference type="NCBI Taxonomy" id="4155"/>
    <lineage>
        <taxon>Eukaryota</taxon>
        <taxon>Viridiplantae</taxon>
        <taxon>Streptophyta</taxon>
        <taxon>Embryophyta</taxon>
        <taxon>Tracheophyta</taxon>
        <taxon>Spermatophyta</taxon>
        <taxon>Magnoliopsida</taxon>
        <taxon>eudicotyledons</taxon>
        <taxon>Gunneridae</taxon>
        <taxon>Pentapetalae</taxon>
        <taxon>asterids</taxon>
        <taxon>lamiids</taxon>
        <taxon>Lamiales</taxon>
        <taxon>Phrymaceae</taxon>
        <taxon>Erythranthe</taxon>
    </lineage>
</organism>
<dbReference type="PANTHER" id="PTHR34569:SF12">
    <property type="entry name" value="TRANSMEMBRANE PROTEIN"/>
    <property type="match status" value="1"/>
</dbReference>
<dbReference type="EMBL" id="KI630480">
    <property type="protein sequence ID" value="EYU38680.1"/>
    <property type="molecule type" value="Genomic_DNA"/>
</dbReference>
<protein>
    <submittedName>
        <fullName evidence="2">Uncharacterized protein</fullName>
    </submittedName>
</protein>
<dbReference type="KEGG" id="egt:105956805"/>
<evidence type="ECO:0000256" key="1">
    <source>
        <dbReference type="SAM" id="MobiDB-lite"/>
    </source>
</evidence>